<evidence type="ECO:0000256" key="1">
    <source>
        <dbReference type="SAM" id="SignalP"/>
    </source>
</evidence>
<name>A0AAN8JMG4_PATCE</name>
<keyword evidence="1" id="KW-0732">Signal</keyword>
<reference evidence="2 3" key="1">
    <citation type="submission" date="2024-01" db="EMBL/GenBank/DDBJ databases">
        <title>The genome of the rayed Mediterranean limpet Patella caerulea (Linnaeus, 1758).</title>
        <authorList>
            <person name="Anh-Thu Weber A."/>
            <person name="Halstead-Nussloch G."/>
        </authorList>
    </citation>
    <scope>NUCLEOTIDE SEQUENCE [LARGE SCALE GENOMIC DNA]</scope>
    <source>
        <strain evidence="2">AATW-2023a</strain>
        <tissue evidence="2">Whole specimen</tissue>
    </source>
</reference>
<organism evidence="2 3">
    <name type="scientific">Patella caerulea</name>
    <name type="common">Rayed Mediterranean limpet</name>
    <dbReference type="NCBI Taxonomy" id="87958"/>
    <lineage>
        <taxon>Eukaryota</taxon>
        <taxon>Metazoa</taxon>
        <taxon>Spiralia</taxon>
        <taxon>Lophotrochozoa</taxon>
        <taxon>Mollusca</taxon>
        <taxon>Gastropoda</taxon>
        <taxon>Patellogastropoda</taxon>
        <taxon>Patelloidea</taxon>
        <taxon>Patellidae</taxon>
        <taxon>Patella</taxon>
    </lineage>
</organism>
<accession>A0AAN8JMG4</accession>
<dbReference type="Proteomes" id="UP001347796">
    <property type="component" value="Unassembled WGS sequence"/>
</dbReference>
<feature type="signal peptide" evidence="1">
    <location>
        <begin position="1"/>
        <end position="23"/>
    </location>
</feature>
<proteinExistence type="predicted"/>
<dbReference type="AlphaFoldDB" id="A0AAN8JMG4"/>
<comment type="caution">
    <text evidence="2">The sequence shown here is derived from an EMBL/GenBank/DDBJ whole genome shotgun (WGS) entry which is preliminary data.</text>
</comment>
<sequence length="121" mass="12667">MATSTSLFLFMLLCFVPIQAVLGTGVDASPSRAAKEAVLNAVLPVLEVVSSFGQVVVDVGEGIVAVGKANGKDIGTTKSLVGNIVTTGFQGIEAFGEVVMYIGRAIKHICLRIVLELAFWI</sequence>
<protein>
    <submittedName>
        <fullName evidence="2">Uncharacterized protein</fullName>
    </submittedName>
</protein>
<gene>
    <name evidence="2" type="ORF">SNE40_008708</name>
</gene>
<evidence type="ECO:0000313" key="3">
    <source>
        <dbReference type="Proteomes" id="UP001347796"/>
    </source>
</evidence>
<dbReference type="EMBL" id="JAZGQO010000007">
    <property type="protein sequence ID" value="KAK6180707.1"/>
    <property type="molecule type" value="Genomic_DNA"/>
</dbReference>
<evidence type="ECO:0000313" key="2">
    <source>
        <dbReference type="EMBL" id="KAK6180707.1"/>
    </source>
</evidence>
<feature type="chain" id="PRO_5043051494" evidence="1">
    <location>
        <begin position="24"/>
        <end position="121"/>
    </location>
</feature>
<keyword evidence="3" id="KW-1185">Reference proteome</keyword>